<feature type="domain" description="3-hydroxyacyl-CoA dehydrogenase NAD binding" evidence="7">
    <location>
        <begin position="5"/>
        <end position="183"/>
    </location>
</feature>
<dbReference type="InterPro" id="IPR006180">
    <property type="entry name" value="3-OHacyl-CoA_DH_CS"/>
</dbReference>
<evidence type="ECO:0000313" key="8">
    <source>
        <dbReference type="EMBL" id="SDB86202.1"/>
    </source>
</evidence>
<keyword evidence="5" id="KW-0520">NAD</keyword>
<sequence>MNIKNVMVIGAGQMGSGIAEVFAMKGYHVFLCDQTVAQAETGKESIAKRLGRLVEKGVQSQEEIDAALERLETVGTLDTAAKADIVIEAATEHVDTKKQIFIAVDQYVKNETILATNTSSLPITDLASVTTSPERVIGMHFMNPVPRMKLVEIIRGLATDDNVFLAVNDLAHKLEKVPVTVEDFPGFVSNRILMPMINEAIFTLYEGVASAEDIDTVMKLGMNHPMGPLTLADFIGLDTCLAIMNVLHEGFGDDKYRPCPLLKKYVQAGWFGRKTGRGFFVYE</sequence>
<feature type="binding site" evidence="5">
    <location>
        <begin position="10"/>
        <end position="15"/>
    </location>
    <ligand>
        <name>NAD(+)</name>
        <dbReference type="ChEBI" id="CHEBI:57540"/>
    </ligand>
</feature>
<feature type="site" description="Important for catalytic activity" evidence="4">
    <location>
        <position position="140"/>
    </location>
</feature>
<dbReference type="GO" id="GO:0070403">
    <property type="term" value="F:NAD+ binding"/>
    <property type="evidence" value="ECO:0007669"/>
    <property type="project" value="InterPro"/>
</dbReference>
<evidence type="ECO:0000256" key="2">
    <source>
        <dbReference type="ARBA" id="ARBA00009463"/>
    </source>
</evidence>
<feature type="binding site" evidence="5">
    <location>
        <position position="92"/>
    </location>
    <ligand>
        <name>NAD(+)</name>
        <dbReference type="ChEBI" id="CHEBI:57540"/>
    </ligand>
</feature>
<dbReference type="InterPro" id="IPR013328">
    <property type="entry name" value="6PGD_dom2"/>
</dbReference>
<evidence type="ECO:0000256" key="4">
    <source>
        <dbReference type="PIRSR" id="PIRSR000105-1"/>
    </source>
</evidence>
<feature type="binding site" evidence="5">
    <location>
        <position position="119"/>
    </location>
    <ligand>
        <name>NAD(+)</name>
        <dbReference type="ChEBI" id="CHEBI:57540"/>
    </ligand>
</feature>
<dbReference type="RefSeq" id="WP_090774670.1">
    <property type="nucleotide sequence ID" value="NZ_FMYM01000002.1"/>
</dbReference>
<proteinExistence type="inferred from homology"/>
<dbReference type="Pfam" id="PF02737">
    <property type="entry name" value="3HCDH_N"/>
    <property type="match status" value="1"/>
</dbReference>
<evidence type="ECO:0000259" key="6">
    <source>
        <dbReference type="Pfam" id="PF00725"/>
    </source>
</evidence>
<dbReference type="STRING" id="1464122.SAMN05421737_10287"/>
<dbReference type="SUPFAM" id="SSF48179">
    <property type="entry name" value="6-phosphogluconate dehydrogenase C-terminal domain-like"/>
    <property type="match status" value="1"/>
</dbReference>
<evidence type="ECO:0000256" key="1">
    <source>
        <dbReference type="ARBA" id="ARBA00005086"/>
    </source>
</evidence>
<comment type="similarity">
    <text evidence="2">Belongs to the 3-hydroxyacyl-CoA dehydrogenase family.</text>
</comment>
<reference evidence="9" key="1">
    <citation type="submission" date="2016-09" db="EMBL/GenBank/DDBJ databases">
        <authorList>
            <person name="Varghese N."/>
            <person name="Submissions S."/>
        </authorList>
    </citation>
    <scope>NUCLEOTIDE SEQUENCE [LARGE SCALE GENOMIC DNA]</scope>
    <source>
        <strain evidence="9">25nlg</strain>
    </source>
</reference>
<dbReference type="SUPFAM" id="SSF51735">
    <property type="entry name" value="NAD(P)-binding Rossmann-fold domains"/>
    <property type="match status" value="1"/>
</dbReference>
<dbReference type="OrthoDB" id="9771883at2"/>
<dbReference type="Gene3D" id="1.10.1040.10">
    <property type="entry name" value="N-(1-d-carboxylethyl)-l-norvaline Dehydrogenase, domain 2"/>
    <property type="match status" value="1"/>
</dbReference>
<feature type="binding site" evidence="5">
    <location>
        <position position="143"/>
    </location>
    <ligand>
        <name>NAD(+)</name>
        <dbReference type="ChEBI" id="CHEBI:57540"/>
    </ligand>
</feature>
<evidence type="ECO:0000313" key="9">
    <source>
        <dbReference type="Proteomes" id="UP000242662"/>
    </source>
</evidence>
<accession>A0A1G6GVY8</accession>
<keyword evidence="3" id="KW-0560">Oxidoreductase</keyword>
<feature type="binding site" evidence="5">
    <location>
        <position position="97"/>
    </location>
    <ligand>
        <name>NAD(+)</name>
        <dbReference type="ChEBI" id="CHEBI:57540"/>
    </ligand>
</feature>
<dbReference type="InterPro" id="IPR006108">
    <property type="entry name" value="3HC_DH_C"/>
</dbReference>
<dbReference type="InterPro" id="IPR006176">
    <property type="entry name" value="3-OHacyl-CoA_DH_NAD-bd"/>
</dbReference>
<name>A0A1G6GVY8_9BACI</name>
<dbReference type="AlphaFoldDB" id="A0A1G6GVY8"/>
<organism evidence="8 9">
    <name type="scientific">Shouchella lonarensis</name>
    <dbReference type="NCBI Taxonomy" id="1464122"/>
    <lineage>
        <taxon>Bacteria</taxon>
        <taxon>Bacillati</taxon>
        <taxon>Bacillota</taxon>
        <taxon>Bacilli</taxon>
        <taxon>Bacillales</taxon>
        <taxon>Bacillaceae</taxon>
        <taxon>Shouchella</taxon>
    </lineage>
</organism>
<dbReference type="EMBL" id="FMYM01000002">
    <property type="protein sequence ID" value="SDB86202.1"/>
    <property type="molecule type" value="Genomic_DNA"/>
</dbReference>
<feature type="binding site" evidence="5">
    <location>
        <position position="274"/>
    </location>
    <ligand>
        <name>NAD(+)</name>
        <dbReference type="ChEBI" id="CHEBI:57540"/>
    </ligand>
</feature>
<gene>
    <name evidence="8" type="ORF">SAMN05421737_10287</name>
</gene>
<dbReference type="Pfam" id="PF00725">
    <property type="entry name" value="3HCDH"/>
    <property type="match status" value="1"/>
</dbReference>
<evidence type="ECO:0000256" key="3">
    <source>
        <dbReference type="ARBA" id="ARBA00023002"/>
    </source>
</evidence>
<comment type="pathway">
    <text evidence="1">Lipid metabolism; butanoate metabolism.</text>
</comment>
<dbReference type="InterPro" id="IPR036291">
    <property type="entry name" value="NAD(P)-bd_dom_sf"/>
</dbReference>
<dbReference type="Proteomes" id="UP000242662">
    <property type="component" value="Unassembled WGS sequence"/>
</dbReference>
<dbReference type="InterPro" id="IPR008927">
    <property type="entry name" value="6-PGluconate_DH-like_C_sf"/>
</dbReference>
<dbReference type="PIRSF" id="PIRSF000105">
    <property type="entry name" value="HCDH"/>
    <property type="match status" value="1"/>
</dbReference>
<dbReference type="PANTHER" id="PTHR48075:SF5">
    <property type="entry name" value="3-HYDROXYBUTYRYL-COA DEHYDROGENASE"/>
    <property type="match status" value="1"/>
</dbReference>
<protein>
    <submittedName>
        <fullName evidence="8">3-hydroxyacyl-CoA dehydrogenase</fullName>
    </submittedName>
</protein>
<feature type="binding site" evidence="5">
    <location>
        <position position="33"/>
    </location>
    <ligand>
        <name>NAD(+)</name>
        <dbReference type="ChEBI" id="CHEBI:57540"/>
    </ligand>
</feature>
<feature type="domain" description="3-hydroxyacyl-CoA dehydrogenase C-terminal" evidence="6">
    <location>
        <begin position="186"/>
        <end position="282"/>
    </location>
</feature>
<evidence type="ECO:0000259" key="7">
    <source>
        <dbReference type="Pfam" id="PF02737"/>
    </source>
</evidence>
<dbReference type="InterPro" id="IPR022694">
    <property type="entry name" value="3-OHacyl-CoA_DH"/>
</dbReference>
<evidence type="ECO:0000256" key="5">
    <source>
        <dbReference type="PIRSR" id="PIRSR000105-2"/>
    </source>
</evidence>
<dbReference type="GO" id="GO:0019605">
    <property type="term" value="P:butyrate metabolic process"/>
    <property type="evidence" value="ECO:0007669"/>
    <property type="project" value="UniProtKB-UniPathway"/>
</dbReference>
<dbReference type="FunFam" id="3.40.50.720:FF:000009">
    <property type="entry name" value="Fatty oxidation complex, alpha subunit"/>
    <property type="match status" value="1"/>
</dbReference>
<dbReference type="Gene3D" id="3.40.50.720">
    <property type="entry name" value="NAD(P)-binding Rossmann-like Domain"/>
    <property type="match status" value="1"/>
</dbReference>
<dbReference type="PANTHER" id="PTHR48075">
    <property type="entry name" value="3-HYDROXYACYL-COA DEHYDROGENASE FAMILY PROTEIN"/>
    <property type="match status" value="1"/>
</dbReference>
<dbReference type="PROSITE" id="PS00067">
    <property type="entry name" value="3HCDH"/>
    <property type="match status" value="1"/>
</dbReference>
<dbReference type="NCBIfam" id="NF004474">
    <property type="entry name" value="PRK05808.1"/>
    <property type="match status" value="1"/>
</dbReference>
<dbReference type="GO" id="GO:0016616">
    <property type="term" value="F:oxidoreductase activity, acting on the CH-OH group of donors, NAD or NADP as acceptor"/>
    <property type="evidence" value="ECO:0007669"/>
    <property type="project" value="InterPro"/>
</dbReference>
<keyword evidence="9" id="KW-1185">Reference proteome</keyword>
<dbReference type="UniPathway" id="UPA00863"/>